<dbReference type="GO" id="GO:0045259">
    <property type="term" value="C:proton-transporting ATP synthase complex"/>
    <property type="evidence" value="ECO:0007669"/>
    <property type="project" value="UniProtKB-KW"/>
</dbReference>
<dbReference type="EMBL" id="CAJHNH020003651">
    <property type="protein sequence ID" value="CAG5129714.1"/>
    <property type="molecule type" value="Genomic_DNA"/>
</dbReference>
<name>A0A8S3ZJG3_9EUPU</name>
<proteinExistence type="inferred from homology"/>
<comment type="caution">
    <text evidence="10">The sequence shown here is derived from an EMBL/GenBank/DDBJ whole genome shotgun (WGS) entry which is preliminary data.</text>
</comment>
<dbReference type="GO" id="GO:0005743">
    <property type="term" value="C:mitochondrial inner membrane"/>
    <property type="evidence" value="ECO:0007669"/>
    <property type="project" value="UniProtKB-SubCell"/>
</dbReference>
<evidence type="ECO:0000256" key="5">
    <source>
        <dbReference type="ARBA" id="ARBA00022792"/>
    </source>
</evidence>
<dbReference type="SUPFAM" id="SSF161060">
    <property type="entry name" value="ATP synthase B chain-like"/>
    <property type="match status" value="1"/>
</dbReference>
<evidence type="ECO:0000256" key="2">
    <source>
        <dbReference type="ARBA" id="ARBA00022448"/>
    </source>
</evidence>
<keyword evidence="3 9" id="KW-0138">CF(0)</keyword>
<comment type="similarity">
    <text evidence="1 9">Belongs to the eukaryotic ATPase B chain family.</text>
</comment>
<evidence type="ECO:0000256" key="3">
    <source>
        <dbReference type="ARBA" id="ARBA00022547"/>
    </source>
</evidence>
<evidence type="ECO:0000256" key="7">
    <source>
        <dbReference type="ARBA" id="ARBA00023128"/>
    </source>
</evidence>
<organism evidence="10 11">
    <name type="scientific">Candidula unifasciata</name>
    <dbReference type="NCBI Taxonomy" id="100452"/>
    <lineage>
        <taxon>Eukaryota</taxon>
        <taxon>Metazoa</taxon>
        <taxon>Spiralia</taxon>
        <taxon>Lophotrochozoa</taxon>
        <taxon>Mollusca</taxon>
        <taxon>Gastropoda</taxon>
        <taxon>Heterobranchia</taxon>
        <taxon>Euthyneura</taxon>
        <taxon>Panpulmonata</taxon>
        <taxon>Eupulmonata</taxon>
        <taxon>Stylommatophora</taxon>
        <taxon>Helicina</taxon>
        <taxon>Helicoidea</taxon>
        <taxon>Geomitridae</taxon>
        <taxon>Candidula</taxon>
    </lineage>
</organism>
<keyword evidence="7 9" id="KW-0496">Mitochondrion</keyword>
<dbReference type="PANTHER" id="PTHR12733:SF3">
    <property type="entry name" value="ATP SYNTHASE F(0) COMPLEX SUBUNIT B1, MITOCHONDRIAL"/>
    <property type="match status" value="1"/>
</dbReference>
<evidence type="ECO:0000313" key="11">
    <source>
        <dbReference type="Proteomes" id="UP000678393"/>
    </source>
</evidence>
<sequence>MLPALKSGVLRSILHGQGAFRAIAVAPIRAGSTGGSAEYIPPKTYTKEERIEQWDYVNSVYFGPERDLKNFPNPSQPDQAPPVRMGIVPASWFEFFYPKTGVTGPYLFAGGLSLWMLSKEVMVIDHYFWEFPSFWGAVWFVNYKFGSQIKKYFSDQLQLKQDIIFTRPINAMKGAAQETIAKCERLIEETEVAKHLYLAKKEGVELQLEAAYRQRLLTAFQEVKKRLDYALEKENVKRRYEQEHMVNWIVSSVTKSITAQQEKESIQSCIKTLKNLSAKQAAVL</sequence>
<evidence type="ECO:0000256" key="1">
    <source>
        <dbReference type="ARBA" id="ARBA00007479"/>
    </source>
</evidence>
<reference evidence="10" key="1">
    <citation type="submission" date="2021-04" db="EMBL/GenBank/DDBJ databases">
        <authorList>
            <consortium name="Molecular Ecology Group"/>
        </authorList>
    </citation>
    <scope>NUCLEOTIDE SEQUENCE</scope>
</reference>
<comment type="function">
    <text evidence="9">Subunit b, of the mitochondrial membrane ATP synthase complex (F(1)F(0) ATP synthase or Complex V) that produces ATP from ADP in the presence of a proton gradient across the membrane which is generated by electron transport complexes of the respiratory chain. ATP synthase complex consist of a soluble F(1) head domain - the catalytic core - and a membrane F(1) domain - the membrane proton channel. These two domains are linked by a central stalk rotating inside the F(1) region and a stationary peripheral stalk. During catalysis, ATP synthesis in the catalytic domain of F(1) is coupled via a rotary mechanism of the central stalk subunits to proton translocation. In vivo, can only synthesize ATP although its ATP hydrolase activity can be activated artificially in vitro. Part of the complex F(0) domain. Part of the complex F(0) domain and the peripheric stalk, which acts as a stator to hold the catalytic alpha(3)beta(3) subcomplex and subunit a/ATP6 static relative to the rotary elements.</text>
</comment>
<evidence type="ECO:0000256" key="6">
    <source>
        <dbReference type="ARBA" id="ARBA00023065"/>
    </source>
</evidence>
<evidence type="ECO:0000256" key="4">
    <source>
        <dbReference type="ARBA" id="ARBA00022781"/>
    </source>
</evidence>
<gene>
    <name evidence="10" type="ORF">CUNI_LOCUS15272</name>
</gene>
<keyword evidence="8 9" id="KW-0472">Membrane</keyword>
<protein>
    <recommendedName>
        <fullName evidence="9">ATP synthase subunit b</fullName>
    </recommendedName>
</protein>
<dbReference type="InterPro" id="IPR013837">
    <property type="entry name" value="ATP_synth_F0_suB"/>
</dbReference>
<keyword evidence="11" id="KW-1185">Reference proteome</keyword>
<evidence type="ECO:0000313" key="10">
    <source>
        <dbReference type="EMBL" id="CAG5129714.1"/>
    </source>
</evidence>
<dbReference type="AlphaFoldDB" id="A0A8S3ZJG3"/>
<accession>A0A8S3ZJG3</accession>
<dbReference type="InterPro" id="IPR008688">
    <property type="entry name" value="ATP_synth_Bsub_B/MI25"/>
</dbReference>
<dbReference type="Gene3D" id="1.20.5.2210">
    <property type="match status" value="1"/>
</dbReference>
<keyword evidence="4 9" id="KW-0375">Hydrogen ion transport</keyword>
<comment type="subunit">
    <text evidence="9">F-type ATPases have 2 components, CF(1) - the catalytic core - and CF(0) - the membrane proton channel. CF(1) and CF(0) have multiple subunits.</text>
</comment>
<dbReference type="Pfam" id="PF05405">
    <property type="entry name" value="Mt_ATP-synt_B"/>
    <property type="match status" value="1"/>
</dbReference>
<evidence type="ECO:0000256" key="9">
    <source>
        <dbReference type="RuleBase" id="RU368017"/>
    </source>
</evidence>
<keyword evidence="2 9" id="KW-0813">Transport</keyword>
<keyword evidence="6 9" id="KW-0406">Ion transport</keyword>
<evidence type="ECO:0000256" key="8">
    <source>
        <dbReference type="ARBA" id="ARBA00023136"/>
    </source>
</evidence>
<dbReference type="Proteomes" id="UP000678393">
    <property type="component" value="Unassembled WGS sequence"/>
</dbReference>
<dbReference type="GO" id="GO:0046933">
    <property type="term" value="F:proton-transporting ATP synthase activity, rotational mechanism"/>
    <property type="evidence" value="ECO:0007669"/>
    <property type="project" value="TreeGrafter"/>
</dbReference>
<keyword evidence="5 9" id="KW-0999">Mitochondrion inner membrane</keyword>
<dbReference type="OrthoDB" id="67388at2759"/>
<dbReference type="PANTHER" id="PTHR12733">
    <property type="entry name" value="MITOCHONDRIAL ATP SYNTHASE B CHAIN"/>
    <property type="match status" value="1"/>
</dbReference>
<comment type="subcellular location">
    <subcellularLocation>
        <location evidence="9">Mitochondrion</location>
    </subcellularLocation>
    <subcellularLocation>
        <location evidence="9">Mitochondrion inner membrane</location>
    </subcellularLocation>
</comment>